<keyword evidence="7 8" id="KW-0449">Lipoprotein</keyword>
<dbReference type="SUPFAM" id="SSF53822">
    <property type="entry name" value="Periplasmic binding protein-like I"/>
    <property type="match status" value="1"/>
</dbReference>
<dbReference type="Pfam" id="PF04348">
    <property type="entry name" value="LppC"/>
    <property type="match status" value="1"/>
</dbReference>
<evidence type="ECO:0000256" key="1">
    <source>
        <dbReference type="ARBA" id="ARBA00022729"/>
    </source>
</evidence>
<proteinExistence type="inferred from homology"/>
<evidence type="ECO:0000313" key="11">
    <source>
        <dbReference type="Proteomes" id="UP001223712"/>
    </source>
</evidence>
<comment type="caution">
    <text evidence="10">The sequence shown here is derived from an EMBL/GenBank/DDBJ whole genome shotgun (WGS) entry which is preliminary data.</text>
</comment>
<feature type="chain" id="PRO_5047138566" description="Penicillin-binding protein activator LpoA" evidence="9">
    <location>
        <begin position="34"/>
        <end position="605"/>
    </location>
</feature>
<dbReference type="Proteomes" id="UP001223712">
    <property type="component" value="Unassembled WGS sequence"/>
</dbReference>
<evidence type="ECO:0000313" key="10">
    <source>
        <dbReference type="EMBL" id="MDN3700280.1"/>
    </source>
</evidence>
<dbReference type="EMBL" id="JAUFQY010000001">
    <property type="protein sequence ID" value="MDN3700280.1"/>
    <property type="molecule type" value="Genomic_DNA"/>
</dbReference>
<keyword evidence="5 8" id="KW-0564">Palmitate</keyword>
<reference evidence="11" key="1">
    <citation type="journal article" date="2019" name="Int. J. Syst. Evol. Microbiol.">
        <title>The Global Catalogue of Microorganisms (GCM) 10K type strain sequencing project: providing services to taxonomists for standard genome sequencing and annotation.</title>
        <authorList>
            <consortium name="The Broad Institute Genomics Platform"/>
            <consortium name="The Broad Institute Genome Sequencing Center for Infectious Disease"/>
            <person name="Wu L."/>
            <person name="Ma J."/>
        </authorList>
    </citation>
    <scope>NUCLEOTIDE SEQUENCE [LARGE SCALE GENOMIC DNA]</scope>
    <source>
        <strain evidence="11">CECT 7226</strain>
    </source>
</reference>
<dbReference type="CDD" id="cd06339">
    <property type="entry name" value="PBP1_YraM_LppC_lipoprotein-like"/>
    <property type="match status" value="1"/>
</dbReference>
<comment type="subunit">
    <text evidence="8">Interacts with PBP1a.</text>
</comment>
<evidence type="ECO:0000256" key="3">
    <source>
        <dbReference type="ARBA" id="ARBA00022984"/>
    </source>
</evidence>
<keyword evidence="3 8" id="KW-0573">Peptidoglycan synthesis</keyword>
<evidence type="ECO:0000256" key="5">
    <source>
        <dbReference type="ARBA" id="ARBA00023139"/>
    </source>
</evidence>
<dbReference type="RefSeq" id="WP_261838845.1">
    <property type="nucleotide sequence ID" value="NZ_AP025458.1"/>
</dbReference>
<evidence type="ECO:0000256" key="8">
    <source>
        <dbReference type="HAMAP-Rule" id="MF_01890"/>
    </source>
</evidence>
<name>A0ABT8CGM6_9VIBR</name>
<dbReference type="Gene3D" id="1.25.40.10">
    <property type="entry name" value="Tetratricopeptide repeat domain"/>
    <property type="match status" value="1"/>
</dbReference>
<dbReference type="InterPro" id="IPR028082">
    <property type="entry name" value="Peripla_BP_I"/>
</dbReference>
<dbReference type="PANTHER" id="PTHR38038:SF1">
    <property type="entry name" value="PENICILLIN-BINDING PROTEIN ACTIVATOR LPOA"/>
    <property type="match status" value="1"/>
</dbReference>
<dbReference type="HAMAP" id="MF_01890">
    <property type="entry name" value="LpoA"/>
    <property type="match status" value="1"/>
</dbReference>
<keyword evidence="4 8" id="KW-0472">Membrane</keyword>
<dbReference type="Gene3D" id="1.25.40.650">
    <property type="match status" value="1"/>
</dbReference>
<comment type="function">
    <text evidence="8">Regulator of peptidoglycan synthesis that is essential for the function of penicillin-binding protein 1A (PBP1a).</text>
</comment>
<evidence type="ECO:0000256" key="9">
    <source>
        <dbReference type="SAM" id="SignalP"/>
    </source>
</evidence>
<evidence type="ECO:0000256" key="4">
    <source>
        <dbReference type="ARBA" id="ARBA00023136"/>
    </source>
</evidence>
<dbReference type="Gene3D" id="3.40.50.2300">
    <property type="match status" value="2"/>
</dbReference>
<evidence type="ECO:0000256" key="2">
    <source>
        <dbReference type="ARBA" id="ARBA00022960"/>
    </source>
</evidence>
<comment type="similarity">
    <text evidence="8">Belongs to the LpoA family.</text>
</comment>
<dbReference type="InterPro" id="IPR011990">
    <property type="entry name" value="TPR-like_helical_dom_sf"/>
</dbReference>
<gene>
    <name evidence="8" type="primary">lpoA</name>
    <name evidence="10" type="ORF">QWY96_04040</name>
</gene>
<protein>
    <recommendedName>
        <fullName evidence="8">Penicillin-binding protein activator LpoA</fullName>
        <shortName evidence="8">PBP activator LpoA</shortName>
    </recommendedName>
</protein>
<dbReference type="PANTHER" id="PTHR38038">
    <property type="entry name" value="PENICILLIN-BINDING PROTEIN ACTIVATOR LPOA"/>
    <property type="match status" value="1"/>
</dbReference>
<keyword evidence="6 8" id="KW-0998">Cell outer membrane</keyword>
<dbReference type="PROSITE" id="PS51257">
    <property type="entry name" value="PROKAR_LIPOPROTEIN"/>
    <property type="match status" value="1"/>
</dbReference>
<comment type="subcellular location">
    <subcellularLocation>
        <location evidence="8">Cell outer membrane</location>
        <topology evidence="8">Lipid-anchor</topology>
        <orientation evidence="8">Periplasmic side</orientation>
    </subcellularLocation>
</comment>
<keyword evidence="11" id="KW-1185">Reference proteome</keyword>
<accession>A0ABT8CGM6</accession>
<feature type="signal peptide" evidence="9">
    <location>
        <begin position="1"/>
        <end position="33"/>
    </location>
</feature>
<evidence type="ECO:0000256" key="6">
    <source>
        <dbReference type="ARBA" id="ARBA00023237"/>
    </source>
</evidence>
<keyword evidence="2 8" id="KW-0133">Cell shape</keyword>
<sequence>MATMNHKRLSVPRLLTPIALAITLAACSSGPQAPTRVDITLDPAQSTESYMMQADSSKGSLQNDWLIMALKASVQAGKTDQATLLIKRLAKQALSDVQQAEWQLARARLLVNNSQPEQAYSQLNFQPWWKLPNEQWKDYHELRANILEMLSQYFEASRELVLYSEFITDDDKAQQQAADRIWQNLNNYSQYEILELKTSPEEDVLAGWLQLAVYMKTLNSSLPDLQKTLSDWLAENPHHPAATYTPQAITDILALDIRKPTNTALLLPLTGKYGRQAQLVRDGFIFAMMNDKEREEDATLTVLDTNVQSTAEIEAALEKNNVDFIVGPLIKSNITKLQQAQKDQEHSIPALALNIPEELEPNSNICYLTLSPEQEVAQAAKHLFAQGYKYPLILAPKGHLGERVEQAFKEEWKKYSNNDVTVSFFSDKRQLQRNVNQVFGLQESQQRIAQMDKLLNLDLETEPRSRRDIDSVYIVAKNSELTLIKPFIEVAINPDARQPALFSNSRSNSGDKQYEDLTGVFYSDIPLLIDNKNKLNKELDELWPAYSNGQKRLQALGMDAYYLMDALPQMKAVQGFSIPGETGILTIDNNCVVQREISWAEHGAF</sequence>
<keyword evidence="1 8" id="KW-0732">Signal</keyword>
<dbReference type="InterPro" id="IPR007443">
    <property type="entry name" value="LpoA"/>
</dbReference>
<evidence type="ECO:0000256" key="7">
    <source>
        <dbReference type="ARBA" id="ARBA00023288"/>
    </source>
</evidence>
<organism evidence="10 11">
    <name type="scientific">Vibrio artabrorum</name>
    <dbReference type="NCBI Taxonomy" id="446374"/>
    <lineage>
        <taxon>Bacteria</taxon>
        <taxon>Pseudomonadati</taxon>
        <taxon>Pseudomonadota</taxon>
        <taxon>Gammaproteobacteria</taxon>
        <taxon>Vibrionales</taxon>
        <taxon>Vibrionaceae</taxon>
        <taxon>Vibrio</taxon>
    </lineage>
</organism>